<feature type="domain" description="Carbohydrate kinase PfkB" evidence="6">
    <location>
        <begin position="4"/>
        <end position="303"/>
    </location>
</feature>
<accession>A0ABU8MXS3</accession>
<evidence type="ECO:0000259" key="6">
    <source>
        <dbReference type="Pfam" id="PF00294"/>
    </source>
</evidence>
<dbReference type="GO" id="GO:0016301">
    <property type="term" value="F:kinase activity"/>
    <property type="evidence" value="ECO:0007669"/>
    <property type="project" value="UniProtKB-KW"/>
</dbReference>
<dbReference type="InterPro" id="IPR002173">
    <property type="entry name" value="Carboh/pur_kinase_PfkB_CS"/>
</dbReference>
<comment type="similarity">
    <text evidence="1">Belongs to the carbohydrate kinase PfkB family.</text>
</comment>
<dbReference type="Gene3D" id="3.40.1190.20">
    <property type="match status" value="1"/>
</dbReference>
<keyword evidence="3" id="KW-0547">Nucleotide-binding</keyword>
<dbReference type="InterPro" id="IPR029056">
    <property type="entry name" value="Ribokinase-like"/>
</dbReference>
<keyword evidence="8" id="KW-1185">Reference proteome</keyword>
<reference evidence="7 8" key="1">
    <citation type="submission" date="2024-03" db="EMBL/GenBank/DDBJ databases">
        <title>Actinomycetospora sp. OC33-EN06, a novel actinomycete isolated from wild orchid (Aerides multiflora).</title>
        <authorList>
            <person name="Suriyachadkun C."/>
        </authorList>
    </citation>
    <scope>NUCLEOTIDE SEQUENCE [LARGE SCALE GENOMIC DNA]</scope>
    <source>
        <strain evidence="7 8">OC33-EN06</strain>
    </source>
</reference>
<dbReference type="EC" id="2.7.1.-" evidence="7"/>
<dbReference type="Pfam" id="PF00294">
    <property type="entry name" value="PfkB"/>
    <property type="match status" value="1"/>
</dbReference>
<dbReference type="PANTHER" id="PTHR43085:SF1">
    <property type="entry name" value="PSEUDOURIDINE KINASE-RELATED"/>
    <property type="match status" value="1"/>
</dbReference>
<evidence type="ECO:0000313" key="7">
    <source>
        <dbReference type="EMBL" id="MEJ2884892.1"/>
    </source>
</evidence>
<gene>
    <name evidence="7" type="ORF">WCD41_00405</name>
</gene>
<sequence length="312" mass="31972">MTGRVVVGGEALVDLVPTGDGHPDEPALTPLAPRLGGGPFNTAVGLGRLGVPTTMLTRLSTDSFGDALVHRLEANGVDTTLLQRGPEPTTLAVVTLDADGAARYSFHVAGSADRLVDDPGELPRDTAAVSVGTLSLVLEPGASRYAELAVREAGRGRLVSLDPNLRPGLVDDPDAVVARLDRIAAVAGLVKMSDEDADRWGRSPQDVLDAGAGAVVLTRGSSGLTAHTPAGEVSAPAASVGPLVDTIGAGDSVHGALLAWLADHDALSRDAVARLDGDAWAAALEFASRVAAWTVSRAGAEPPWRHELERAA</sequence>
<keyword evidence="2 7" id="KW-0808">Transferase</keyword>
<name>A0ABU8MXS3_9PSEU</name>
<dbReference type="RefSeq" id="WP_337711392.1">
    <property type="nucleotide sequence ID" value="NZ_JBBEGL010000001.1"/>
</dbReference>
<evidence type="ECO:0000256" key="1">
    <source>
        <dbReference type="ARBA" id="ARBA00010688"/>
    </source>
</evidence>
<dbReference type="CDD" id="cd01167">
    <property type="entry name" value="bac_FRK"/>
    <property type="match status" value="1"/>
</dbReference>
<keyword evidence="5" id="KW-0067">ATP-binding</keyword>
<evidence type="ECO:0000256" key="3">
    <source>
        <dbReference type="ARBA" id="ARBA00022741"/>
    </source>
</evidence>
<evidence type="ECO:0000313" key="8">
    <source>
        <dbReference type="Proteomes" id="UP001370100"/>
    </source>
</evidence>
<evidence type="ECO:0000256" key="5">
    <source>
        <dbReference type="ARBA" id="ARBA00022840"/>
    </source>
</evidence>
<dbReference type="Proteomes" id="UP001370100">
    <property type="component" value="Unassembled WGS sequence"/>
</dbReference>
<dbReference type="InterPro" id="IPR050306">
    <property type="entry name" value="PfkB_Carbo_kinase"/>
</dbReference>
<comment type="caution">
    <text evidence="7">The sequence shown here is derived from an EMBL/GenBank/DDBJ whole genome shotgun (WGS) entry which is preliminary data.</text>
</comment>
<keyword evidence="4 7" id="KW-0418">Kinase</keyword>
<dbReference type="EMBL" id="JBBEGL010000001">
    <property type="protein sequence ID" value="MEJ2884892.1"/>
    <property type="molecule type" value="Genomic_DNA"/>
</dbReference>
<dbReference type="PROSITE" id="PS00584">
    <property type="entry name" value="PFKB_KINASES_2"/>
    <property type="match status" value="1"/>
</dbReference>
<protein>
    <submittedName>
        <fullName evidence="7">Carbohydrate kinase</fullName>
        <ecNumber evidence="7">2.7.1.-</ecNumber>
    </submittedName>
</protein>
<evidence type="ECO:0000256" key="4">
    <source>
        <dbReference type="ARBA" id="ARBA00022777"/>
    </source>
</evidence>
<organism evidence="7 8">
    <name type="scientific">Actinomycetospora aeridis</name>
    <dbReference type="NCBI Taxonomy" id="3129231"/>
    <lineage>
        <taxon>Bacteria</taxon>
        <taxon>Bacillati</taxon>
        <taxon>Actinomycetota</taxon>
        <taxon>Actinomycetes</taxon>
        <taxon>Pseudonocardiales</taxon>
        <taxon>Pseudonocardiaceae</taxon>
        <taxon>Actinomycetospora</taxon>
    </lineage>
</organism>
<dbReference type="SUPFAM" id="SSF53613">
    <property type="entry name" value="Ribokinase-like"/>
    <property type="match status" value="1"/>
</dbReference>
<proteinExistence type="inferred from homology"/>
<dbReference type="PANTHER" id="PTHR43085">
    <property type="entry name" value="HEXOKINASE FAMILY MEMBER"/>
    <property type="match status" value="1"/>
</dbReference>
<evidence type="ECO:0000256" key="2">
    <source>
        <dbReference type="ARBA" id="ARBA00022679"/>
    </source>
</evidence>
<dbReference type="InterPro" id="IPR011611">
    <property type="entry name" value="PfkB_dom"/>
</dbReference>